<proteinExistence type="predicted"/>
<keyword evidence="1" id="KW-0862">Zinc</keyword>
<comment type="caution">
    <text evidence="2">The sequence shown here is derived from an EMBL/GenBank/DDBJ whole genome shotgun (WGS) entry which is preliminary data.</text>
</comment>
<evidence type="ECO:0008006" key="4">
    <source>
        <dbReference type="Google" id="ProtNLM"/>
    </source>
</evidence>
<dbReference type="InterPro" id="IPR003737">
    <property type="entry name" value="GlcNAc_PI_deacetylase-related"/>
</dbReference>
<dbReference type="InterPro" id="IPR024078">
    <property type="entry name" value="LmbE-like_dom_sf"/>
</dbReference>
<sequence>MEDNVVVEQWDSCKPHEGKVVAAVFPHSDDFTFFAGGTLLKMIKEGYTGYFIRLSNDEKDSYDLSVGETIHRIEQETAQVAKLLGIEKVYDFNYKNHYLEYTQLTEIRHRLMGPFRFLKVDTVISFDPWGHYEENPDHYLTGKVVEAACWMAGRHQDLPEFKDMNIMPHFVTEKYYVARGPQLTNRIVDISSVLDTKRKAIALHATPVDNMWKTYLAKHADGAGRFANKEDFVETSFVREFLPPFRGIEFYEKFHYISPVEY</sequence>
<dbReference type="Pfam" id="PF02585">
    <property type="entry name" value="PIG-L"/>
    <property type="match status" value="1"/>
</dbReference>
<evidence type="ECO:0000313" key="2">
    <source>
        <dbReference type="EMBL" id="PDQ35263.1"/>
    </source>
</evidence>
<dbReference type="EMBL" id="NAEP01000036">
    <property type="protein sequence ID" value="PDQ35263.1"/>
    <property type="molecule type" value="Genomic_DNA"/>
</dbReference>
<protein>
    <recommendedName>
        <fullName evidence="4">PIG-L domain-containing protein</fullName>
    </recommendedName>
</protein>
<accession>A0A2A6FS61</accession>
<name>A0A2A6FS61_9MICO</name>
<dbReference type="AlphaFoldDB" id="A0A2A6FS61"/>
<reference evidence="3" key="1">
    <citation type="submission" date="2017-03" db="EMBL/GenBank/DDBJ databases">
        <authorList>
            <person name="Lund M.B."/>
        </authorList>
    </citation>
    <scope>NUCLEOTIDE SEQUENCE [LARGE SCALE GENOMIC DNA]</scope>
</reference>
<organism evidence="2 3">
    <name type="scientific">Candidatus Lumbricidiphila eiseniae</name>
    <dbReference type="NCBI Taxonomy" id="1969409"/>
    <lineage>
        <taxon>Bacteria</taxon>
        <taxon>Bacillati</taxon>
        <taxon>Actinomycetota</taxon>
        <taxon>Actinomycetes</taxon>
        <taxon>Micrococcales</taxon>
        <taxon>Microbacteriaceae</taxon>
        <taxon>Candidatus Lumbricidiphila</taxon>
    </lineage>
</organism>
<dbReference type="SUPFAM" id="SSF102588">
    <property type="entry name" value="LmbE-like"/>
    <property type="match status" value="1"/>
</dbReference>
<evidence type="ECO:0000313" key="3">
    <source>
        <dbReference type="Proteomes" id="UP000219994"/>
    </source>
</evidence>
<dbReference type="Proteomes" id="UP000219994">
    <property type="component" value="Unassembled WGS sequence"/>
</dbReference>
<evidence type="ECO:0000256" key="1">
    <source>
        <dbReference type="ARBA" id="ARBA00022833"/>
    </source>
</evidence>
<gene>
    <name evidence="2" type="ORF">B5766_06555</name>
</gene>
<dbReference type="GO" id="GO:0016137">
    <property type="term" value="P:glycoside metabolic process"/>
    <property type="evidence" value="ECO:0007669"/>
    <property type="project" value="UniProtKB-ARBA"/>
</dbReference>
<dbReference type="Gene3D" id="3.40.50.10320">
    <property type="entry name" value="LmbE-like"/>
    <property type="match status" value="1"/>
</dbReference>